<keyword evidence="3" id="KW-1185">Reference proteome</keyword>
<evidence type="ECO:0000313" key="2">
    <source>
        <dbReference type="EMBL" id="SNZ16303.1"/>
    </source>
</evidence>
<dbReference type="RefSeq" id="WP_097043134.1">
    <property type="nucleotide sequence ID" value="NZ_OBEK01000004.1"/>
</dbReference>
<dbReference type="AlphaFoldDB" id="A0A285P555"/>
<feature type="transmembrane region" description="Helical" evidence="1">
    <location>
        <begin position="28"/>
        <end position="50"/>
    </location>
</feature>
<reference evidence="3" key="1">
    <citation type="submission" date="2017-09" db="EMBL/GenBank/DDBJ databases">
        <authorList>
            <person name="Varghese N."/>
            <person name="Submissions S."/>
        </authorList>
    </citation>
    <scope>NUCLEOTIDE SEQUENCE [LARGE SCALE GENOMIC DNA]</scope>
    <source>
        <strain evidence="3">CGMCC 1.8913</strain>
    </source>
</reference>
<gene>
    <name evidence="2" type="ORF">SAMN05421503_2918</name>
</gene>
<name>A0A285P555_9BACI</name>
<keyword evidence="1" id="KW-0472">Membrane</keyword>
<keyword evidence="1" id="KW-1133">Transmembrane helix</keyword>
<dbReference type="Proteomes" id="UP000219356">
    <property type="component" value="Unassembled WGS sequence"/>
</dbReference>
<proteinExistence type="predicted"/>
<keyword evidence="1" id="KW-0812">Transmembrane</keyword>
<accession>A0A285P555</accession>
<feature type="transmembrane region" description="Helical" evidence="1">
    <location>
        <begin position="5"/>
        <end position="22"/>
    </location>
</feature>
<evidence type="ECO:0000313" key="3">
    <source>
        <dbReference type="Proteomes" id="UP000219356"/>
    </source>
</evidence>
<evidence type="ECO:0008006" key="4">
    <source>
        <dbReference type="Google" id="ProtNLM"/>
    </source>
</evidence>
<sequence length="78" mass="8813">MLRKINGLLALIIIGIGVYRLIDKDYEVNPQFILPLLSIMFLLFSIEAIMNKKKLIAGLYLIVFVITVSATYLILTQA</sequence>
<protein>
    <recommendedName>
        <fullName evidence="4">DUF3953 domain-containing protein</fullName>
    </recommendedName>
</protein>
<evidence type="ECO:0000256" key="1">
    <source>
        <dbReference type="SAM" id="Phobius"/>
    </source>
</evidence>
<feature type="transmembrane region" description="Helical" evidence="1">
    <location>
        <begin position="57"/>
        <end position="75"/>
    </location>
</feature>
<dbReference type="OrthoDB" id="2971195at2"/>
<dbReference type="EMBL" id="OBEK01000004">
    <property type="protein sequence ID" value="SNZ16303.1"/>
    <property type="molecule type" value="Genomic_DNA"/>
</dbReference>
<organism evidence="2 3">
    <name type="scientific">Terribacillus aidingensis</name>
    <dbReference type="NCBI Taxonomy" id="586416"/>
    <lineage>
        <taxon>Bacteria</taxon>
        <taxon>Bacillati</taxon>
        <taxon>Bacillota</taxon>
        <taxon>Bacilli</taxon>
        <taxon>Bacillales</taxon>
        <taxon>Bacillaceae</taxon>
        <taxon>Terribacillus</taxon>
    </lineage>
</organism>